<name>U1R652_9ACTO</name>
<protein>
    <submittedName>
        <fullName evidence="1">Uncharacterized protein</fullName>
    </submittedName>
</protein>
<proteinExistence type="predicted"/>
<comment type="caution">
    <text evidence="1">The sequence shown here is derived from an EMBL/GenBank/DDBJ whole genome shotgun (WGS) entry which is preliminary data.</text>
</comment>
<reference evidence="1 2" key="1">
    <citation type="submission" date="2013-06" db="EMBL/GenBank/DDBJ databases">
        <authorList>
            <person name="Weinstock G."/>
            <person name="Sodergren E."/>
            <person name="Lobos E.A."/>
            <person name="Fulton L."/>
            <person name="Fulton R."/>
            <person name="Courtney L."/>
            <person name="Fronick C."/>
            <person name="O'Laughlin M."/>
            <person name="Godfrey J."/>
            <person name="Wilson R.M."/>
            <person name="Miner T."/>
            <person name="Farmer C."/>
            <person name="Delehaunty K."/>
            <person name="Cordes M."/>
            <person name="Minx P."/>
            <person name="Tomlinson C."/>
            <person name="Chen J."/>
            <person name="Wollam A."/>
            <person name="Pepin K.H."/>
            <person name="Bhonagiri V."/>
            <person name="Zhang X."/>
            <person name="Warren W."/>
            <person name="Mitreva M."/>
            <person name="Mardis E.R."/>
            <person name="Wilson R.K."/>
        </authorList>
    </citation>
    <scope>NUCLEOTIDE SEQUENCE [LARGE SCALE GENOMIC DNA]</scope>
    <source>
        <strain evidence="1 2">F0510</strain>
    </source>
</reference>
<evidence type="ECO:0000313" key="1">
    <source>
        <dbReference type="EMBL" id="ERH15198.1"/>
    </source>
</evidence>
<evidence type="ECO:0000313" key="2">
    <source>
        <dbReference type="Proteomes" id="UP000016498"/>
    </source>
</evidence>
<dbReference type="EMBL" id="AWSD01000410">
    <property type="protein sequence ID" value="ERH15198.1"/>
    <property type="molecule type" value="Genomic_DNA"/>
</dbReference>
<sequence>MSQRSSPEFRLSELRHDGDISRVREWWVPVVVATCACTP</sequence>
<dbReference type="Proteomes" id="UP000016498">
    <property type="component" value="Unassembled WGS sequence"/>
</dbReference>
<gene>
    <name evidence="1" type="ORF">HMPREF1549_03333</name>
</gene>
<dbReference type="HOGENOM" id="CLU_3303419_0_0_11"/>
<accession>U1R652</accession>
<dbReference type="AlphaFoldDB" id="U1R652"/>
<organism evidence="1 2">
    <name type="scientific">Actinomyces johnsonii F0510</name>
    <dbReference type="NCBI Taxonomy" id="1227262"/>
    <lineage>
        <taxon>Bacteria</taxon>
        <taxon>Bacillati</taxon>
        <taxon>Actinomycetota</taxon>
        <taxon>Actinomycetes</taxon>
        <taxon>Actinomycetales</taxon>
        <taxon>Actinomycetaceae</taxon>
        <taxon>Actinomyces</taxon>
    </lineage>
</organism>